<comment type="caution">
    <text evidence="1">The sequence shown here is derived from an EMBL/GenBank/DDBJ whole genome shotgun (WGS) entry which is preliminary data.</text>
</comment>
<gene>
    <name evidence="1" type="ORF">SDC9_194644</name>
</gene>
<sequence>MTTLIGYLEQTSGNYRKDGRLSAKGARLVTSKKPLVASGLLADGIRYQVEGDSLFVGTNRFAAEWDGGAAVHQFGSKDGSIPARPFLGADDEDVRGMLETLERYFLE</sequence>
<organism evidence="1">
    <name type="scientific">bioreactor metagenome</name>
    <dbReference type="NCBI Taxonomy" id="1076179"/>
    <lineage>
        <taxon>unclassified sequences</taxon>
        <taxon>metagenomes</taxon>
        <taxon>ecological metagenomes</taxon>
    </lineage>
</organism>
<evidence type="ECO:0000313" key="1">
    <source>
        <dbReference type="EMBL" id="MPN47044.1"/>
    </source>
</evidence>
<protein>
    <recommendedName>
        <fullName evidence="2">Phage virion morphogenesis protein</fullName>
    </recommendedName>
</protein>
<dbReference type="AlphaFoldDB" id="A0A645IFH2"/>
<dbReference type="Pfam" id="PF05069">
    <property type="entry name" value="Phage_tail_S"/>
    <property type="match status" value="1"/>
</dbReference>
<dbReference type="InterPro" id="IPR006522">
    <property type="entry name" value="Phage_virion_morphogenesis"/>
</dbReference>
<accession>A0A645IFH2</accession>
<reference evidence="1" key="1">
    <citation type="submission" date="2019-08" db="EMBL/GenBank/DDBJ databases">
        <authorList>
            <person name="Kucharzyk K."/>
            <person name="Murdoch R.W."/>
            <person name="Higgins S."/>
            <person name="Loffler F."/>
        </authorList>
    </citation>
    <scope>NUCLEOTIDE SEQUENCE</scope>
</reference>
<proteinExistence type="predicted"/>
<name>A0A645IFH2_9ZZZZ</name>
<dbReference type="EMBL" id="VSSQ01108220">
    <property type="protein sequence ID" value="MPN47044.1"/>
    <property type="molecule type" value="Genomic_DNA"/>
</dbReference>
<evidence type="ECO:0008006" key="2">
    <source>
        <dbReference type="Google" id="ProtNLM"/>
    </source>
</evidence>